<dbReference type="Pfam" id="PF14392">
    <property type="entry name" value="zf-CCHC_4"/>
    <property type="match status" value="1"/>
</dbReference>
<dbReference type="AlphaFoldDB" id="A0AAD9TEX4"/>
<keyword evidence="4" id="KW-1185">Reference proteome</keyword>
<name>A0AAD9TEX4_9ROSI</name>
<protein>
    <recommendedName>
        <fullName evidence="2">Zinc knuckle CX2CX4HX4C domain-containing protein</fullName>
    </recommendedName>
</protein>
<dbReference type="PANTHER" id="PTHR31286">
    <property type="entry name" value="GLYCINE-RICH CELL WALL STRUCTURAL PROTEIN 1.8-LIKE"/>
    <property type="match status" value="1"/>
</dbReference>
<comment type="caution">
    <text evidence="3">The sequence shown here is derived from an EMBL/GenBank/DDBJ whole genome shotgun (WGS) entry which is preliminary data.</text>
</comment>
<dbReference type="InterPro" id="IPR040256">
    <property type="entry name" value="At4g02000-like"/>
</dbReference>
<keyword evidence="1" id="KW-0812">Transmembrane</keyword>
<keyword evidence="1" id="KW-0472">Membrane</keyword>
<evidence type="ECO:0000313" key="4">
    <source>
        <dbReference type="Proteomes" id="UP001280121"/>
    </source>
</evidence>
<proteinExistence type="predicted"/>
<feature type="transmembrane region" description="Helical" evidence="1">
    <location>
        <begin position="36"/>
        <end position="57"/>
    </location>
</feature>
<keyword evidence="1" id="KW-1133">Transmembrane helix</keyword>
<evidence type="ECO:0000259" key="2">
    <source>
        <dbReference type="Pfam" id="PF14392"/>
    </source>
</evidence>
<dbReference type="Proteomes" id="UP001280121">
    <property type="component" value="Unassembled WGS sequence"/>
</dbReference>
<dbReference type="InterPro" id="IPR025836">
    <property type="entry name" value="Zn_knuckle_CX2CX4HX4C"/>
</dbReference>
<organism evidence="3 4">
    <name type="scientific">Dipteronia dyeriana</name>
    <dbReference type="NCBI Taxonomy" id="168575"/>
    <lineage>
        <taxon>Eukaryota</taxon>
        <taxon>Viridiplantae</taxon>
        <taxon>Streptophyta</taxon>
        <taxon>Embryophyta</taxon>
        <taxon>Tracheophyta</taxon>
        <taxon>Spermatophyta</taxon>
        <taxon>Magnoliopsida</taxon>
        <taxon>eudicotyledons</taxon>
        <taxon>Gunneridae</taxon>
        <taxon>Pentapetalae</taxon>
        <taxon>rosids</taxon>
        <taxon>malvids</taxon>
        <taxon>Sapindales</taxon>
        <taxon>Sapindaceae</taxon>
        <taxon>Hippocastanoideae</taxon>
        <taxon>Acereae</taxon>
        <taxon>Dipteronia</taxon>
    </lineage>
</organism>
<feature type="domain" description="Zinc knuckle CX2CX4HX4C" evidence="2">
    <location>
        <begin position="104"/>
        <end position="131"/>
    </location>
</feature>
<evidence type="ECO:0000256" key="1">
    <source>
        <dbReference type="SAM" id="Phobius"/>
    </source>
</evidence>
<dbReference type="EMBL" id="JANJYI010000009">
    <property type="protein sequence ID" value="KAK2634491.1"/>
    <property type="molecule type" value="Genomic_DNA"/>
</dbReference>
<reference evidence="3" key="1">
    <citation type="journal article" date="2023" name="Plant J.">
        <title>Genome sequences and population genomics provide insights into the demographic history, inbreeding, and mutation load of two 'living fossil' tree species of Dipteronia.</title>
        <authorList>
            <person name="Feng Y."/>
            <person name="Comes H.P."/>
            <person name="Chen J."/>
            <person name="Zhu S."/>
            <person name="Lu R."/>
            <person name="Zhang X."/>
            <person name="Li P."/>
            <person name="Qiu J."/>
            <person name="Olsen K.M."/>
            <person name="Qiu Y."/>
        </authorList>
    </citation>
    <scope>NUCLEOTIDE SEQUENCE</scope>
    <source>
        <strain evidence="3">KIB01</strain>
    </source>
</reference>
<dbReference type="PANTHER" id="PTHR31286:SF167">
    <property type="entry name" value="OS09G0268800 PROTEIN"/>
    <property type="match status" value="1"/>
</dbReference>
<evidence type="ECO:0000313" key="3">
    <source>
        <dbReference type="EMBL" id="KAK2634491.1"/>
    </source>
</evidence>
<gene>
    <name evidence="3" type="ORF">Ddye_029283</name>
</gene>
<accession>A0AAD9TEX4</accession>
<sequence>MVWSHGPWHFDHSLIILGKPRGPGEVLKMKFNMTAFWVQLYNIPLLGMNMMGAIVLAEKIREIIEIPNESKECCGKFLHVKVVIDVTRLIRRFLRLWLDEFNTIITIPIKYERLLEFYYGCGLIGHSLSECMNVEARRTALKNHNQNLEIG</sequence>